<dbReference type="GO" id="GO:0006935">
    <property type="term" value="P:chemotaxis"/>
    <property type="evidence" value="ECO:0007669"/>
    <property type="project" value="UniProtKB-KW"/>
</dbReference>
<dbReference type="Gene3D" id="3.40.1550.10">
    <property type="entry name" value="CheC-like"/>
    <property type="match status" value="1"/>
</dbReference>
<dbReference type="SUPFAM" id="SSF103039">
    <property type="entry name" value="CheC-like"/>
    <property type="match status" value="1"/>
</dbReference>
<name>A0AAE3IIL8_9FIRM</name>
<reference evidence="2 3" key="1">
    <citation type="journal article" date="2021" name="ISME Commun">
        <title>Automated analysis of genomic sequences facilitates high-throughput and comprehensive description of bacteria.</title>
        <authorList>
            <person name="Hitch T.C.A."/>
        </authorList>
    </citation>
    <scope>NUCLEOTIDE SEQUENCE [LARGE SCALE GENOMIC DNA]</scope>
    <source>
        <strain evidence="2 3">Sanger_31</strain>
    </source>
</reference>
<evidence type="ECO:0000313" key="2">
    <source>
        <dbReference type="EMBL" id="MCU6706595.1"/>
    </source>
</evidence>
<comment type="caution">
    <text evidence="2">The sequence shown here is derived from an EMBL/GenBank/DDBJ whole genome shotgun (WGS) entry which is preliminary data.</text>
</comment>
<dbReference type="RefSeq" id="WP_267301713.1">
    <property type="nucleotide sequence ID" value="NZ_JAOQJZ010000013.1"/>
</dbReference>
<sequence length="292" mass="32720">MFAQFFGGYLFNHKLCTAEDLTQAFEAKKHTRLRLGVLAINAGLMTAEQVEHVNITQQSVDKRFGDLAVELGYVTADDVEKLLAQQPTDYLLLGQTLVNNGALTNAEFEKALKDYKAENQITDDISDNQTETLHNLINEFYHFDNDENARICTDYVTLLFKNLIRFIGDDFTPMEASVIKNFAAEHIVIQKINGKYNAEACISTDSKTYMAFAERFAKESFTEVDDFVNATAGEFLNVNDGLFVVNESNEHGVELTLTPQEFLENGELALSGTAFCIPVNYPFGKLNFIIAT</sequence>
<gene>
    <name evidence="2" type="ORF">OCV57_11755</name>
</gene>
<proteinExistence type="predicted"/>
<dbReference type="EMBL" id="JAOQJZ010000013">
    <property type="protein sequence ID" value="MCU6706595.1"/>
    <property type="molecule type" value="Genomic_DNA"/>
</dbReference>
<dbReference type="InterPro" id="IPR037257">
    <property type="entry name" value="T2SS_E_N_sf"/>
</dbReference>
<dbReference type="AlphaFoldDB" id="A0AAE3IIL8"/>
<dbReference type="SUPFAM" id="SSF160246">
    <property type="entry name" value="EspE N-terminal domain-like"/>
    <property type="match status" value="1"/>
</dbReference>
<organism evidence="2 3">
    <name type="scientific">Hominimerdicola aceti</name>
    <dbReference type="NCBI Taxonomy" id="2981726"/>
    <lineage>
        <taxon>Bacteria</taxon>
        <taxon>Bacillati</taxon>
        <taxon>Bacillota</taxon>
        <taxon>Clostridia</taxon>
        <taxon>Eubacteriales</taxon>
        <taxon>Oscillospiraceae</taxon>
        <taxon>Hominimerdicola</taxon>
    </lineage>
</organism>
<evidence type="ECO:0000256" key="1">
    <source>
        <dbReference type="ARBA" id="ARBA00022500"/>
    </source>
</evidence>
<evidence type="ECO:0000313" key="3">
    <source>
        <dbReference type="Proteomes" id="UP001208131"/>
    </source>
</evidence>
<keyword evidence="3" id="KW-1185">Reference proteome</keyword>
<protein>
    <submittedName>
        <fullName evidence="2">Chemotaxis protein CheX</fullName>
    </submittedName>
</protein>
<keyword evidence="1" id="KW-0145">Chemotaxis</keyword>
<dbReference type="InterPro" id="IPR028976">
    <property type="entry name" value="CheC-like_sf"/>
</dbReference>
<dbReference type="Proteomes" id="UP001208131">
    <property type="component" value="Unassembled WGS sequence"/>
</dbReference>
<accession>A0AAE3IIL8</accession>